<comment type="subcellular location">
    <subcellularLocation>
        <location evidence="2">Nucleus</location>
    </subcellularLocation>
</comment>
<keyword evidence="5" id="KW-0408">Iron</keyword>
<dbReference type="EMBL" id="LR862129">
    <property type="protein sequence ID" value="CAD1817033.1"/>
    <property type="molecule type" value="Genomic_DNA"/>
</dbReference>
<evidence type="ECO:0000256" key="8">
    <source>
        <dbReference type="ARBA" id="ARBA00023242"/>
    </source>
</evidence>
<dbReference type="Gene3D" id="1.10.1670.10">
    <property type="entry name" value="Helix-hairpin-Helix base-excision DNA repair enzymes (C-terminal)"/>
    <property type="match status" value="1"/>
</dbReference>
<accession>A0A6V7NEP9</accession>
<dbReference type="GO" id="GO:0051747">
    <property type="term" value="F:cytosine C-5 DNA demethylase activity"/>
    <property type="evidence" value="ECO:0007669"/>
    <property type="project" value="UniProtKB-ARBA"/>
</dbReference>
<evidence type="ECO:0000256" key="5">
    <source>
        <dbReference type="ARBA" id="ARBA00023004"/>
    </source>
</evidence>
<evidence type="ECO:0000256" key="4">
    <source>
        <dbReference type="ARBA" id="ARBA00022723"/>
    </source>
</evidence>
<dbReference type="InterPro" id="IPR023170">
    <property type="entry name" value="HhH_base_excis_C"/>
</dbReference>
<feature type="domain" description="Demeter RRM-fold" evidence="9">
    <location>
        <begin position="392"/>
        <end position="492"/>
    </location>
</feature>
<comment type="cofactor">
    <cofactor evidence="1">
        <name>[4Fe-4S] cluster</name>
        <dbReference type="ChEBI" id="CHEBI:49883"/>
    </cofactor>
</comment>
<keyword evidence="8" id="KW-0539">Nucleus</keyword>
<dbReference type="Pfam" id="PF15628">
    <property type="entry name" value="RRM_DME"/>
    <property type="match status" value="1"/>
</dbReference>
<dbReference type="GO" id="GO:0003677">
    <property type="term" value="F:DNA binding"/>
    <property type="evidence" value="ECO:0007669"/>
    <property type="project" value="UniProtKB-KW"/>
</dbReference>
<keyword evidence="4" id="KW-0479">Metal-binding</keyword>
<dbReference type="InterPro" id="IPR011257">
    <property type="entry name" value="DNA_glycosylase"/>
</dbReference>
<organism evidence="10">
    <name type="scientific">Ananas comosus var. bracteatus</name>
    <name type="common">red pineapple</name>
    <dbReference type="NCBI Taxonomy" id="296719"/>
    <lineage>
        <taxon>Eukaryota</taxon>
        <taxon>Viridiplantae</taxon>
        <taxon>Streptophyta</taxon>
        <taxon>Embryophyta</taxon>
        <taxon>Tracheophyta</taxon>
        <taxon>Spermatophyta</taxon>
        <taxon>Magnoliopsida</taxon>
        <taxon>Liliopsida</taxon>
        <taxon>Poales</taxon>
        <taxon>Bromeliaceae</taxon>
        <taxon>Bromelioideae</taxon>
        <taxon>Ananas</taxon>
    </lineage>
</organism>
<dbReference type="InterPro" id="IPR044811">
    <property type="entry name" value="DME/ROS1"/>
</dbReference>
<keyword evidence="7" id="KW-0238">DNA-binding</keyword>
<proteinExistence type="inferred from homology"/>
<dbReference type="FunFam" id="1.10.1670.10:FF:000004">
    <property type="entry name" value="DNA glycosylase/AP lyase ROS1"/>
    <property type="match status" value="1"/>
</dbReference>
<evidence type="ECO:0000256" key="3">
    <source>
        <dbReference type="ARBA" id="ARBA00005646"/>
    </source>
</evidence>
<evidence type="ECO:0000256" key="7">
    <source>
        <dbReference type="ARBA" id="ARBA00023125"/>
    </source>
</evidence>
<keyword evidence="6" id="KW-0411">Iron-sulfur</keyword>
<dbReference type="GO" id="GO:0006284">
    <property type="term" value="P:base-excision repair"/>
    <property type="evidence" value="ECO:0007669"/>
    <property type="project" value="InterPro"/>
</dbReference>
<protein>
    <recommendedName>
        <fullName evidence="9">Demeter RRM-fold domain-containing protein</fullName>
    </recommendedName>
</protein>
<evidence type="ECO:0000259" key="9">
    <source>
        <dbReference type="Pfam" id="PF15628"/>
    </source>
</evidence>
<evidence type="ECO:0000256" key="1">
    <source>
        <dbReference type="ARBA" id="ARBA00001966"/>
    </source>
</evidence>
<dbReference type="GO" id="GO:0005634">
    <property type="term" value="C:nucleus"/>
    <property type="evidence" value="ECO:0007669"/>
    <property type="project" value="UniProtKB-SubCell"/>
</dbReference>
<dbReference type="InterPro" id="IPR028925">
    <property type="entry name" value="RRM_DME"/>
</dbReference>
<gene>
    <name evidence="10" type="ORF">CB5_LOCUS244</name>
</gene>
<reference evidence="10" key="1">
    <citation type="submission" date="2020-07" db="EMBL/GenBank/DDBJ databases">
        <authorList>
            <person name="Lin J."/>
        </authorList>
    </citation>
    <scope>NUCLEOTIDE SEQUENCE</scope>
</reference>
<evidence type="ECO:0000256" key="2">
    <source>
        <dbReference type="ARBA" id="ARBA00004123"/>
    </source>
</evidence>
<dbReference type="AlphaFoldDB" id="A0A6V7NEP9"/>
<evidence type="ECO:0000313" key="10">
    <source>
        <dbReference type="EMBL" id="CAD1817033.1"/>
    </source>
</evidence>
<evidence type="ECO:0000256" key="6">
    <source>
        <dbReference type="ARBA" id="ARBA00023014"/>
    </source>
</evidence>
<dbReference type="GO" id="GO:0046872">
    <property type="term" value="F:metal ion binding"/>
    <property type="evidence" value="ECO:0007669"/>
    <property type="project" value="UniProtKB-KW"/>
</dbReference>
<comment type="similarity">
    <text evidence="3">Belongs to the DNA glycosylase family. DEMETER subfamily.</text>
</comment>
<dbReference type="InterPro" id="IPR003265">
    <property type="entry name" value="HhH-GPD_domain"/>
</dbReference>
<sequence>MNNVLAERIKGFLNRLVNDHGSIDLEWLRYVPPDKVKDYLLSIRGLGLKSVECVRLLTLHHVAFPVDTNVGRICVRLGWVPLQPLPESLQLHLLELYPMLETIQRYLWPRLCQLDQETLYELHYQMITFGKVFCTKSKPNCNACPMRGDCKHFASAFASARLALPGPEERSSEAAANPADTHGENHAVYSLMPLPPADGSSYSRGVIVSNCEPIIEEPASPKEENADGLEREIEDAFYEDSDEIPTIKINLHEFTQNIEECIKESNNDLQTEDITKALVAITTEAASIPAPKLKNVSRLRTEHQVYVIFLSIQTPPLIWRGVQGKQHNYEIPDWHILLKELELEEREHGDVDQSTELPKTDSSSQCTSKSCNKEAGYECCRERENQAQYVKGTILIPCRTAMRGSFPLNGTYFQVNEVFADHHSSHNPIDVPRNWIWNLKRRTVYFGSSIPTIFRGLTTEGIQHCFWRGFICVRGFERRTRAPRPLCAKLHLAASKVPKSKKVPPKEKS</sequence>
<dbReference type="GO" id="GO:0051539">
    <property type="term" value="F:4 iron, 4 sulfur cluster binding"/>
    <property type="evidence" value="ECO:0007669"/>
    <property type="project" value="InterPro"/>
</dbReference>
<dbReference type="PANTHER" id="PTHR46213">
    <property type="entry name" value="TRANSCRIPTIONAL ACTIVATOR DEMETER"/>
    <property type="match status" value="1"/>
</dbReference>
<name>A0A6V7NEP9_ANACO</name>
<dbReference type="InterPro" id="IPR003651">
    <property type="entry name" value="Endonuclease3_FeS-loop_motif"/>
</dbReference>
<dbReference type="SMART" id="SM00525">
    <property type="entry name" value="FES"/>
    <property type="match status" value="1"/>
</dbReference>
<dbReference type="SUPFAM" id="SSF48150">
    <property type="entry name" value="DNA-glycosylase"/>
    <property type="match status" value="1"/>
</dbReference>
<dbReference type="GO" id="GO:0019104">
    <property type="term" value="F:DNA N-glycosylase activity"/>
    <property type="evidence" value="ECO:0007669"/>
    <property type="project" value="InterPro"/>
</dbReference>
<dbReference type="GO" id="GO:0141166">
    <property type="term" value="P:chromosomal 5-methylcytosine DNA demethylation pathway"/>
    <property type="evidence" value="ECO:0007669"/>
    <property type="project" value="InterPro"/>
</dbReference>
<dbReference type="CDD" id="cd00056">
    <property type="entry name" value="ENDO3c"/>
    <property type="match status" value="1"/>
</dbReference>
<dbReference type="PANTHER" id="PTHR46213:SF13">
    <property type="entry name" value="DEMETER-LIKE PROTEIN 2-RELATED"/>
    <property type="match status" value="1"/>
</dbReference>